<keyword evidence="3" id="KW-1185">Reference proteome</keyword>
<evidence type="ECO:0000313" key="3">
    <source>
        <dbReference type="Proteomes" id="UP001432014"/>
    </source>
</evidence>
<feature type="compositionally biased region" description="Pro residues" evidence="1">
    <location>
        <begin position="120"/>
        <end position="129"/>
    </location>
</feature>
<gene>
    <name evidence="2" type="ORF">OG469_18100</name>
</gene>
<accession>A0ABZ1W941</accession>
<proteinExistence type="predicted"/>
<protein>
    <submittedName>
        <fullName evidence="2">Uncharacterized protein</fullName>
    </submittedName>
</protein>
<evidence type="ECO:0000256" key="1">
    <source>
        <dbReference type="SAM" id="MobiDB-lite"/>
    </source>
</evidence>
<organism evidence="2 3">
    <name type="scientific">Kitasatospora herbaricolor</name>
    <dbReference type="NCBI Taxonomy" id="68217"/>
    <lineage>
        <taxon>Bacteria</taxon>
        <taxon>Bacillati</taxon>
        <taxon>Actinomycetota</taxon>
        <taxon>Actinomycetes</taxon>
        <taxon>Kitasatosporales</taxon>
        <taxon>Streptomycetaceae</taxon>
        <taxon>Kitasatospora</taxon>
    </lineage>
</organism>
<evidence type="ECO:0000313" key="2">
    <source>
        <dbReference type="EMBL" id="WUS57254.1"/>
    </source>
</evidence>
<dbReference type="Proteomes" id="UP001432014">
    <property type="component" value="Chromosome"/>
</dbReference>
<dbReference type="EMBL" id="CP108482">
    <property type="protein sequence ID" value="WUS57254.1"/>
    <property type="molecule type" value="Genomic_DNA"/>
</dbReference>
<dbReference type="RefSeq" id="WP_329497371.1">
    <property type="nucleotide sequence ID" value="NZ_CP108460.1"/>
</dbReference>
<reference evidence="2 3" key="1">
    <citation type="submission" date="2022-10" db="EMBL/GenBank/DDBJ databases">
        <title>The complete genomes of actinobacterial strains from the NBC collection.</title>
        <authorList>
            <person name="Joergensen T.S."/>
            <person name="Alvarez Arevalo M."/>
            <person name="Sterndorff E.B."/>
            <person name="Faurdal D."/>
            <person name="Vuksanovic O."/>
            <person name="Mourched A.-S."/>
            <person name="Charusanti P."/>
            <person name="Shaw S."/>
            <person name="Blin K."/>
            <person name="Weber T."/>
        </authorList>
    </citation>
    <scope>NUCLEOTIDE SEQUENCE [LARGE SCALE GENOMIC DNA]</scope>
    <source>
        <strain evidence="2 3">NBC_01247</strain>
    </source>
</reference>
<name>A0ABZ1W941_9ACTN</name>
<feature type="region of interest" description="Disordered" evidence="1">
    <location>
        <begin position="100"/>
        <end position="129"/>
    </location>
</feature>
<sequence>MPFSDPDSSPADHQPKDYIGLATVEIKGLTRAATYPRLDLALDALGRSLRALPLSAQDHLTFQEFLSPAGRRRIARHLIRTGETRTLAFLGTEAHTVRIRATNPPRPGADDPCAASWRPASPPSWPTVA</sequence>